<dbReference type="PROSITE" id="PS51375">
    <property type="entry name" value="PPR"/>
    <property type="match status" value="1"/>
</dbReference>
<reference evidence="3 4" key="1">
    <citation type="submission" date="2022-03" db="EMBL/GenBank/DDBJ databases">
        <authorList>
            <person name="Nunn A."/>
            <person name="Chopra R."/>
            <person name="Nunn A."/>
            <person name="Contreras Garrido A."/>
        </authorList>
    </citation>
    <scope>NUCLEOTIDE SEQUENCE [LARGE SCALE GENOMIC DNA]</scope>
</reference>
<dbReference type="GO" id="GO:0003723">
    <property type="term" value="F:RNA binding"/>
    <property type="evidence" value="ECO:0007669"/>
    <property type="project" value="InterPro"/>
</dbReference>
<evidence type="ECO:0000256" key="1">
    <source>
        <dbReference type="ARBA" id="ARBA00022737"/>
    </source>
</evidence>
<organism evidence="3 4">
    <name type="scientific">Thlaspi arvense</name>
    <name type="common">Field penny-cress</name>
    <dbReference type="NCBI Taxonomy" id="13288"/>
    <lineage>
        <taxon>Eukaryota</taxon>
        <taxon>Viridiplantae</taxon>
        <taxon>Streptophyta</taxon>
        <taxon>Embryophyta</taxon>
        <taxon>Tracheophyta</taxon>
        <taxon>Spermatophyta</taxon>
        <taxon>Magnoliopsida</taxon>
        <taxon>eudicotyledons</taxon>
        <taxon>Gunneridae</taxon>
        <taxon>Pentapetalae</taxon>
        <taxon>rosids</taxon>
        <taxon>malvids</taxon>
        <taxon>Brassicales</taxon>
        <taxon>Brassicaceae</taxon>
        <taxon>Thlaspideae</taxon>
        <taxon>Thlaspi</taxon>
    </lineage>
</organism>
<gene>
    <name evidence="3" type="ORF">TAV2_LOCUS25522</name>
</gene>
<evidence type="ECO:0000256" key="2">
    <source>
        <dbReference type="PROSITE-ProRule" id="PRU00708"/>
    </source>
</evidence>
<keyword evidence="4" id="KW-1185">Reference proteome</keyword>
<dbReference type="GO" id="GO:0009451">
    <property type="term" value="P:RNA modification"/>
    <property type="evidence" value="ECO:0007669"/>
    <property type="project" value="InterPro"/>
</dbReference>
<dbReference type="NCBIfam" id="TIGR00756">
    <property type="entry name" value="PPR"/>
    <property type="match status" value="1"/>
</dbReference>
<evidence type="ECO:0000313" key="4">
    <source>
        <dbReference type="Proteomes" id="UP000836841"/>
    </source>
</evidence>
<protein>
    <recommendedName>
        <fullName evidence="5">Pentatricopeptide repeat-containing protein</fullName>
    </recommendedName>
</protein>
<dbReference type="AlphaFoldDB" id="A0AAU9T1C4"/>
<accession>A0AAU9T1C4</accession>
<feature type="repeat" description="PPR" evidence="2">
    <location>
        <begin position="62"/>
        <end position="96"/>
    </location>
</feature>
<dbReference type="InterPro" id="IPR011990">
    <property type="entry name" value="TPR-like_helical_dom_sf"/>
</dbReference>
<evidence type="ECO:0000313" key="3">
    <source>
        <dbReference type="EMBL" id="CAH2078667.1"/>
    </source>
</evidence>
<dbReference type="PANTHER" id="PTHR47926">
    <property type="entry name" value="PENTATRICOPEPTIDE REPEAT-CONTAINING PROTEIN"/>
    <property type="match status" value="1"/>
</dbReference>
<proteinExistence type="predicted"/>
<dbReference type="InterPro" id="IPR046960">
    <property type="entry name" value="PPR_At4g14850-like_plant"/>
</dbReference>
<keyword evidence="1" id="KW-0677">Repeat</keyword>
<name>A0AAU9T1C4_THLAR</name>
<evidence type="ECO:0008006" key="5">
    <source>
        <dbReference type="Google" id="ProtNLM"/>
    </source>
</evidence>
<dbReference type="EMBL" id="OU466863">
    <property type="protein sequence ID" value="CAH2078667.1"/>
    <property type="molecule type" value="Genomic_DNA"/>
</dbReference>
<dbReference type="Gene3D" id="1.25.40.10">
    <property type="entry name" value="Tetratricopeptide repeat domain"/>
    <property type="match status" value="2"/>
</dbReference>
<dbReference type="InterPro" id="IPR002885">
    <property type="entry name" value="PPR_rpt"/>
</dbReference>
<dbReference type="Pfam" id="PF01535">
    <property type="entry name" value="PPR"/>
    <property type="match status" value="3"/>
</dbReference>
<dbReference type="Proteomes" id="UP000836841">
    <property type="component" value="Chromosome 7"/>
</dbReference>
<sequence>MLSKLLRTSSSKPEQLKKIHALVLTSGLSVKKSLLTQLLDKLIVVGNMCYARQMFDEMHKPRIFLWNTLFKGYVENQFPFESVMLYKKMRSLDVRPDEFTYPFVAKAISQLGVLPCGFTSHAHVVKYGFESLGIVATELVMMYMNFGELSSAEFLFESMQDKDLVAWNAFIAACVQTRNSAIALEYYHKLCAGDVRFDSFTVLG</sequence>